<dbReference type="EMBL" id="CP144697">
    <property type="protein sequence ID" value="WVZ15701.1"/>
    <property type="molecule type" value="Genomic_DNA"/>
</dbReference>
<evidence type="ECO:0000313" key="2">
    <source>
        <dbReference type="EMBL" id="WVZ15701.1"/>
    </source>
</evidence>
<dbReference type="InterPro" id="IPR001810">
    <property type="entry name" value="F-box_dom"/>
</dbReference>
<evidence type="ECO:0000259" key="1">
    <source>
        <dbReference type="PROSITE" id="PS50181"/>
    </source>
</evidence>
<dbReference type="Gene3D" id="3.80.10.10">
    <property type="entry name" value="Ribonuclease Inhibitor"/>
    <property type="match status" value="1"/>
</dbReference>
<dbReference type="InterPro" id="IPR053781">
    <property type="entry name" value="F-box_AtFBL13-like"/>
</dbReference>
<keyword evidence="3" id="KW-1185">Reference proteome</keyword>
<dbReference type="SMART" id="SM00256">
    <property type="entry name" value="FBOX"/>
    <property type="match status" value="1"/>
</dbReference>
<sequence length="374" mass="44218">MADLISSLPDEIICYILSFLPSPQVIATSVLSKRWNFLWRSVPSLDFYIDNKDFWYSSLCSFLVSHGDKPFYRIRLRCYCSLHITESMEIQIQTALSGSRSVQILDLYCRWSTSNFVIPSVVFSFKTLVTLKLEQIRVECVSFVDLPLLKILHLKNIIYPLKIDLLELLSACPNLEDLKVKRLAFEAKGKFNPLSKLVRVNIYGILLPWEIFKDVEVLKFELVMPICRPILSLNFDFHNLVQLQLYVGLNWLPVVFKWLNHCPKLQSLVISFLKTHVRFYNLPRYEEEDVWSYPETIPACISSHLKTCRLKHYRDSEDEFQFARYILENAKYLQTMKIRNIHYIRNRHTRKEEDMKRKLSSCMERSDTCTLLFE</sequence>
<dbReference type="InterPro" id="IPR032675">
    <property type="entry name" value="LRR_dom_sf"/>
</dbReference>
<protein>
    <recommendedName>
        <fullName evidence="1">F-box domain-containing protein</fullName>
    </recommendedName>
</protein>
<dbReference type="AlphaFoldDB" id="A0AAQ3NSN2"/>
<dbReference type="Proteomes" id="UP001374535">
    <property type="component" value="Chromosome 4"/>
</dbReference>
<dbReference type="SUPFAM" id="SSF52047">
    <property type="entry name" value="RNI-like"/>
    <property type="match status" value="1"/>
</dbReference>
<dbReference type="Pfam" id="PF24758">
    <property type="entry name" value="LRR_At5g56370"/>
    <property type="match status" value="1"/>
</dbReference>
<proteinExistence type="predicted"/>
<accession>A0AAQ3NSN2</accession>
<dbReference type="InterPro" id="IPR036047">
    <property type="entry name" value="F-box-like_dom_sf"/>
</dbReference>
<dbReference type="Gene3D" id="1.20.1280.50">
    <property type="match status" value="1"/>
</dbReference>
<dbReference type="PANTHER" id="PTHR31900:SF34">
    <property type="entry name" value="EMB|CAB62440.1-RELATED"/>
    <property type="match status" value="1"/>
</dbReference>
<dbReference type="InterPro" id="IPR006566">
    <property type="entry name" value="FBD"/>
</dbReference>
<dbReference type="CDD" id="cd22160">
    <property type="entry name" value="F-box_AtFBL13-like"/>
    <property type="match status" value="1"/>
</dbReference>
<dbReference type="SMART" id="SM00579">
    <property type="entry name" value="FBD"/>
    <property type="match status" value="1"/>
</dbReference>
<dbReference type="InterPro" id="IPR050232">
    <property type="entry name" value="FBL13/AtMIF1-like"/>
</dbReference>
<dbReference type="PROSITE" id="PS50181">
    <property type="entry name" value="FBOX"/>
    <property type="match status" value="1"/>
</dbReference>
<name>A0AAQ3NSN2_VIGMU</name>
<dbReference type="SUPFAM" id="SSF81383">
    <property type="entry name" value="F-box domain"/>
    <property type="match status" value="1"/>
</dbReference>
<gene>
    <name evidence="2" type="ORF">V8G54_013267</name>
</gene>
<dbReference type="Pfam" id="PF08387">
    <property type="entry name" value="FBD"/>
    <property type="match status" value="1"/>
</dbReference>
<reference evidence="2 3" key="1">
    <citation type="journal article" date="2023" name="Life. Sci Alliance">
        <title>Evolutionary insights into 3D genome organization and epigenetic landscape of Vigna mungo.</title>
        <authorList>
            <person name="Junaid A."/>
            <person name="Singh B."/>
            <person name="Bhatia S."/>
        </authorList>
    </citation>
    <scope>NUCLEOTIDE SEQUENCE [LARGE SCALE GENOMIC DNA]</scope>
    <source>
        <strain evidence="2">Urdbean</strain>
    </source>
</reference>
<dbReference type="PANTHER" id="PTHR31900">
    <property type="entry name" value="F-BOX/RNI SUPERFAMILY PROTEIN-RELATED"/>
    <property type="match status" value="1"/>
</dbReference>
<feature type="domain" description="F-box" evidence="1">
    <location>
        <begin position="2"/>
        <end position="51"/>
    </location>
</feature>
<evidence type="ECO:0000313" key="3">
    <source>
        <dbReference type="Proteomes" id="UP001374535"/>
    </source>
</evidence>
<dbReference type="InterPro" id="IPR055411">
    <property type="entry name" value="LRR_FXL15/At3g58940/PEG3-like"/>
</dbReference>
<organism evidence="2 3">
    <name type="scientific">Vigna mungo</name>
    <name type="common">Black gram</name>
    <name type="synonym">Phaseolus mungo</name>
    <dbReference type="NCBI Taxonomy" id="3915"/>
    <lineage>
        <taxon>Eukaryota</taxon>
        <taxon>Viridiplantae</taxon>
        <taxon>Streptophyta</taxon>
        <taxon>Embryophyta</taxon>
        <taxon>Tracheophyta</taxon>
        <taxon>Spermatophyta</taxon>
        <taxon>Magnoliopsida</taxon>
        <taxon>eudicotyledons</taxon>
        <taxon>Gunneridae</taxon>
        <taxon>Pentapetalae</taxon>
        <taxon>rosids</taxon>
        <taxon>fabids</taxon>
        <taxon>Fabales</taxon>
        <taxon>Fabaceae</taxon>
        <taxon>Papilionoideae</taxon>
        <taxon>50 kb inversion clade</taxon>
        <taxon>NPAAA clade</taxon>
        <taxon>indigoferoid/millettioid clade</taxon>
        <taxon>Phaseoleae</taxon>
        <taxon>Vigna</taxon>
    </lineage>
</organism>
<dbReference type="Pfam" id="PF00646">
    <property type="entry name" value="F-box"/>
    <property type="match status" value="1"/>
</dbReference>